<evidence type="ECO:0000259" key="2">
    <source>
        <dbReference type="PROSITE" id="PS50866"/>
    </source>
</evidence>
<keyword evidence="4" id="KW-1185">Reference proteome</keyword>
<feature type="domain" description="GOLD" evidence="2">
    <location>
        <begin position="79"/>
        <end position="180"/>
    </location>
</feature>
<dbReference type="OMA" id="EERCFEV"/>
<gene>
    <name evidence="3" type="ORF">DAPPUDRAFT_314246</name>
</gene>
<accession>E9G528</accession>
<evidence type="ECO:0000259" key="1">
    <source>
        <dbReference type="PROSITE" id="PS50191"/>
    </source>
</evidence>
<dbReference type="PANTHER" id="PTHR23324:SF83">
    <property type="entry name" value="SEC14-LIKE PROTEIN 2"/>
    <property type="match status" value="1"/>
</dbReference>
<dbReference type="AlphaFoldDB" id="E9G528"/>
<dbReference type="HOGENOM" id="CLU_014001_2_2_1"/>
<dbReference type="Gene3D" id="3.40.525.10">
    <property type="entry name" value="CRAL-TRIO lipid binding domain"/>
    <property type="match status" value="1"/>
</dbReference>
<sequence length="191" mass="21550">MRLIKPFLHECDGPKIKVFGSDKKEWTCALLEEIEADQLPAFYGGTMTDPDGDLKCPSKFNMGGKIPSSYYLSNNPPVAKDYMETMSIGAGGRKKLKYDVDVARSILKWEFMTEGGDIKFGLSIKHAKITNDLVGLSHVDSHLIMEEGEIVCEQPGKYVFEFDNTFSYLRSKKLRYHILIETPSSLNVIEL</sequence>
<dbReference type="PhylomeDB" id="E9G528"/>
<name>E9G528_DAPPU</name>
<protein>
    <recommendedName>
        <fullName evidence="5">GOLD domain-containing protein</fullName>
    </recommendedName>
</protein>
<dbReference type="InterPro" id="IPR051064">
    <property type="entry name" value="SEC14/CRAL-TRIO_domain"/>
</dbReference>
<dbReference type="SUPFAM" id="SSF101576">
    <property type="entry name" value="Supernatant protein factor (SPF), C-terminal domain"/>
    <property type="match status" value="1"/>
</dbReference>
<organism evidence="3 4">
    <name type="scientific">Daphnia pulex</name>
    <name type="common">Water flea</name>
    <dbReference type="NCBI Taxonomy" id="6669"/>
    <lineage>
        <taxon>Eukaryota</taxon>
        <taxon>Metazoa</taxon>
        <taxon>Ecdysozoa</taxon>
        <taxon>Arthropoda</taxon>
        <taxon>Crustacea</taxon>
        <taxon>Branchiopoda</taxon>
        <taxon>Diplostraca</taxon>
        <taxon>Cladocera</taxon>
        <taxon>Anomopoda</taxon>
        <taxon>Daphniidae</taxon>
        <taxon>Daphnia</taxon>
    </lineage>
</organism>
<dbReference type="OrthoDB" id="1434354at2759"/>
<dbReference type="InterPro" id="IPR036865">
    <property type="entry name" value="CRAL-TRIO_dom_sf"/>
</dbReference>
<dbReference type="PROSITE" id="PS50866">
    <property type="entry name" value="GOLD"/>
    <property type="match status" value="1"/>
</dbReference>
<dbReference type="InterPro" id="IPR001251">
    <property type="entry name" value="CRAL-TRIO_dom"/>
</dbReference>
<evidence type="ECO:0000313" key="3">
    <source>
        <dbReference type="EMBL" id="EFX85400.1"/>
    </source>
</evidence>
<dbReference type="eggNOG" id="KOG1471">
    <property type="taxonomic scope" value="Eukaryota"/>
</dbReference>
<evidence type="ECO:0000313" key="4">
    <source>
        <dbReference type="Proteomes" id="UP000000305"/>
    </source>
</evidence>
<dbReference type="InterPro" id="IPR036598">
    <property type="entry name" value="GOLD_dom_sf"/>
</dbReference>
<dbReference type="InParanoid" id="E9G528"/>
<feature type="domain" description="CRAL-TRIO" evidence="1">
    <location>
        <begin position="1"/>
        <end position="51"/>
    </location>
</feature>
<dbReference type="KEGG" id="dpx:DAPPUDRAFT_314246"/>
<dbReference type="SUPFAM" id="SSF52087">
    <property type="entry name" value="CRAL/TRIO domain"/>
    <property type="match status" value="1"/>
</dbReference>
<dbReference type="PANTHER" id="PTHR23324">
    <property type="entry name" value="SEC14 RELATED PROTEIN"/>
    <property type="match status" value="1"/>
</dbReference>
<dbReference type="EMBL" id="GL732532">
    <property type="protein sequence ID" value="EFX85400.1"/>
    <property type="molecule type" value="Genomic_DNA"/>
</dbReference>
<dbReference type="Gene3D" id="2.60.120.680">
    <property type="entry name" value="GOLD domain"/>
    <property type="match status" value="1"/>
</dbReference>
<dbReference type="Proteomes" id="UP000000305">
    <property type="component" value="Unassembled WGS sequence"/>
</dbReference>
<proteinExistence type="predicted"/>
<dbReference type="GO" id="GO:0005737">
    <property type="term" value="C:cytoplasm"/>
    <property type="evidence" value="ECO:0000318"/>
    <property type="project" value="GO_Central"/>
</dbReference>
<reference evidence="3 4" key="1">
    <citation type="journal article" date="2011" name="Science">
        <title>The ecoresponsive genome of Daphnia pulex.</title>
        <authorList>
            <person name="Colbourne J.K."/>
            <person name="Pfrender M.E."/>
            <person name="Gilbert D."/>
            <person name="Thomas W.K."/>
            <person name="Tucker A."/>
            <person name="Oakley T.H."/>
            <person name="Tokishita S."/>
            <person name="Aerts A."/>
            <person name="Arnold G.J."/>
            <person name="Basu M.K."/>
            <person name="Bauer D.J."/>
            <person name="Caceres C.E."/>
            <person name="Carmel L."/>
            <person name="Casola C."/>
            <person name="Choi J.H."/>
            <person name="Detter J.C."/>
            <person name="Dong Q."/>
            <person name="Dusheyko S."/>
            <person name="Eads B.D."/>
            <person name="Frohlich T."/>
            <person name="Geiler-Samerotte K.A."/>
            <person name="Gerlach D."/>
            <person name="Hatcher P."/>
            <person name="Jogdeo S."/>
            <person name="Krijgsveld J."/>
            <person name="Kriventseva E.V."/>
            <person name="Kultz D."/>
            <person name="Laforsch C."/>
            <person name="Lindquist E."/>
            <person name="Lopez J."/>
            <person name="Manak J.R."/>
            <person name="Muller J."/>
            <person name="Pangilinan J."/>
            <person name="Patwardhan R.P."/>
            <person name="Pitluck S."/>
            <person name="Pritham E.J."/>
            <person name="Rechtsteiner A."/>
            <person name="Rho M."/>
            <person name="Rogozin I.B."/>
            <person name="Sakarya O."/>
            <person name="Salamov A."/>
            <person name="Schaack S."/>
            <person name="Shapiro H."/>
            <person name="Shiga Y."/>
            <person name="Skalitzky C."/>
            <person name="Smith Z."/>
            <person name="Souvorov A."/>
            <person name="Sung W."/>
            <person name="Tang Z."/>
            <person name="Tsuchiya D."/>
            <person name="Tu H."/>
            <person name="Vos H."/>
            <person name="Wang M."/>
            <person name="Wolf Y.I."/>
            <person name="Yamagata H."/>
            <person name="Yamada T."/>
            <person name="Ye Y."/>
            <person name="Shaw J.R."/>
            <person name="Andrews J."/>
            <person name="Crease T.J."/>
            <person name="Tang H."/>
            <person name="Lucas S.M."/>
            <person name="Robertson H.M."/>
            <person name="Bork P."/>
            <person name="Koonin E.V."/>
            <person name="Zdobnov E.M."/>
            <person name="Grigoriev I.V."/>
            <person name="Lynch M."/>
            <person name="Boore J.L."/>
        </authorList>
    </citation>
    <scope>NUCLEOTIDE SEQUENCE [LARGE SCALE GENOMIC DNA]</scope>
</reference>
<evidence type="ECO:0008006" key="5">
    <source>
        <dbReference type="Google" id="ProtNLM"/>
    </source>
</evidence>
<dbReference type="PROSITE" id="PS50191">
    <property type="entry name" value="CRAL_TRIO"/>
    <property type="match status" value="1"/>
</dbReference>
<dbReference type="InterPro" id="IPR009038">
    <property type="entry name" value="GOLD_dom"/>
</dbReference>